<accession>A0A401FQY2</accession>
<organism evidence="2 3">
    <name type="scientific">Desulfonema ishimotonii</name>
    <dbReference type="NCBI Taxonomy" id="45657"/>
    <lineage>
        <taxon>Bacteria</taxon>
        <taxon>Pseudomonadati</taxon>
        <taxon>Thermodesulfobacteriota</taxon>
        <taxon>Desulfobacteria</taxon>
        <taxon>Desulfobacterales</taxon>
        <taxon>Desulfococcaceae</taxon>
        <taxon>Desulfonema</taxon>
    </lineage>
</organism>
<name>A0A401FQY2_9BACT</name>
<comment type="caution">
    <text evidence="2">The sequence shown here is derived from an EMBL/GenBank/DDBJ whole genome shotgun (WGS) entry which is preliminary data.</text>
</comment>
<protein>
    <submittedName>
        <fullName evidence="2">Uncharacterized protein</fullName>
    </submittedName>
</protein>
<keyword evidence="3" id="KW-1185">Reference proteome</keyword>
<feature type="transmembrane region" description="Helical" evidence="1">
    <location>
        <begin position="27"/>
        <end position="46"/>
    </location>
</feature>
<gene>
    <name evidence="2" type="ORF">DENIS_0317</name>
</gene>
<evidence type="ECO:0000313" key="2">
    <source>
        <dbReference type="EMBL" id="GBC59378.1"/>
    </source>
</evidence>
<dbReference type="Proteomes" id="UP000288096">
    <property type="component" value="Unassembled WGS sequence"/>
</dbReference>
<keyword evidence="1" id="KW-0472">Membrane</keyword>
<evidence type="ECO:0000256" key="1">
    <source>
        <dbReference type="SAM" id="Phobius"/>
    </source>
</evidence>
<evidence type="ECO:0000313" key="3">
    <source>
        <dbReference type="Proteomes" id="UP000288096"/>
    </source>
</evidence>
<dbReference type="EMBL" id="BEXT01000001">
    <property type="protein sequence ID" value="GBC59378.1"/>
    <property type="molecule type" value="Genomic_DNA"/>
</dbReference>
<sequence length="61" mass="7125">MTWDLLVRRGNSRLCRAKSERPVRTPYLFWFRSVSAFGLLVAHGVYQQFTYVIRIILPAPA</sequence>
<keyword evidence="1" id="KW-0812">Transmembrane</keyword>
<dbReference type="AlphaFoldDB" id="A0A401FQY2"/>
<proteinExistence type="predicted"/>
<reference evidence="3" key="2">
    <citation type="submission" date="2019-01" db="EMBL/GenBank/DDBJ databases">
        <title>Genome sequence of Desulfonema ishimotonii strain Tokyo 01.</title>
        <authorList>
            <person name="Fukui M."/>
        </authorList>
    </citation>
    <scope>NUCLEOTIDE SEQUENCE [LARGE SCALE GENOMIC DNA]</scope>
    <source>
        <strain evidence="3">Tokyo 01</strain>
    </source>
</reference>
<reference evidence="3" key="1">
    <citation type="submission" date="2017-11" db="EMBL/GenBank/DDBJ databases">
        <authorList>
            <person name="Watanabe M."/>
            <person name="Kojima H."/>
        </authorList>
    </citation>
    <scope>NUCLEOTIDE SEQUENCE [LARGE SCALE GENOMIC DNA]</scope>
    <source>
        <strain evidence="3">Tokyo 01</strain>
    </source>
</reference>
<keyword evidence="1" id="KW-1133">Transmembrane helix</keyword>